<feature type="non-terminal residue" evidence="2">
    <location>
        <position position="208"/>
    </location>
</feature>
<proteinExistence type="predicted"/>
<evidence type="ECO:0000313" key="2">
    <source>
        <dbReference type="EMBL" id="GAJ08878.1"/>
    </source>
</evidence>
<dbReference type="EMBL" id="BARW01032036">
    <property type="protein sequence ID" value="GAJ08878.1"/>
    <property type="molecule type" value="Genomic_DNA"/>
</dbReference>
<dbReference type="AlphaFoldDB" id="X1TU52"/>
<keyword evidence="1" id="KW-0472">Membrane</keyword>
<gene>
    <name evidence="2" type="ORF">S12H4_50801</name>
</gene>
<reference evidence="2" key="1">
    <citation type="journal article" date="2014" name="Front. Microbiol.">
        <title>High frequency of phylogenetically diverse reductive dehalogenase-homologous genes in deep subseafloor sedimentary metagenomes.</title>
        <authorList>
            <person name="Kawai M."/>
            <person name="Futagami T."/>
            <person name="Toyoda A."/>
            <person name="Takaki Y."/>
            <person name="Nishi S."/>
            <person name="Hori S."/>
            <person name="Arai W."/>
            <person name="Tsubouchi T."/>
            <person name="Morono Y."/>
            <person name="Uchiyama I."/>
            <person name="Ito T."/>
            <person name="Fujiyama A."/>
            <person name="Inagaki F."/>
            <person name="Takami H."/>
        </authorList>
    </citation>
    <scope>NUCLEOTIDE SEQUENCE</scope>
    <source>
        <strain evidence="2">Expedition CK06-06</strain>
    </source>
</reference>
<protein>
    <submittedName>
        <fullName evidence="2">Uncharacterized protein</fullName>
    </submittedName>
</protein>
<feature type="transmembrane region" description="Helical" evidence="1">
    <location>
        <begin position="12"/>
        <end position="34"/>
    </location>
</feature>
<sequence length="208" mass="21877">MAQKTEERGIGAGIVVGGIGGTVLGVAIATLIAARPAAAAPPEEKLDYLIEVLTTLVPVLAELSERQVALTELLEQWLAAQGVPGIPGVEVTVRTPWVAKEPEQIFSQAILSAGDFYSDMMVDWTRGKRIVFKVESSLNQAVQIQVIGNTTDSKELAIDIGPALPCTANGNISVGPAWDDWHPYAGVRITVAVAPTAGILTISAVVQE</sequence>
<organism evidence="2">
    <name type="scientific">marine sediment metagenome</name>
    <dbReference type="NCBI Taxonomy" id="412755"/>
    <lineage>
        <taxon>unclassified sequences</taxon>
        <taxon>metagenomes</taxon>
        <taxon>ecological metagenomes</taxon>
    </lineage>
</organism>
<evidence type="ECO:0000256" key="1">
    <source>
        <dbReference type="SAM" id="Phobius"/>
    </source>
</evidence>
<keyword evidence="1" id="KW-0812">Transmembrane</keyword>
<comment type="caution">
    <text evidence="2">The sequence shown here is derived from an EMBL/GenBank/DDBJ whole genome shotgun (WGS) entry which is preliminary data.</text>
</comment>
<accession>X1TU52</accession>
<keyword evidence="1" id="KW-1133">Transmembrane helix</keyword>
<name>X1TU52_9ZZZZ</name>